<accession>A0A4D6HDL7</accession>
<dbReference type="GeneID" id="39847392"/>
<dbReference type="EMBL" id="CP031310">
    <property type="protein sequence ID" value="QCC50817.1"/>
    <property type="molecule type" value="Genomic_DNA"/>
</dbReference>
<dbReference type="RefSeq" id="WP_049995624.1">
    <property type="nucleotide sequence ID" value="NZ_CP031310.1"/>
</dbReference>
<evidence type="ECO:0000313" key="1">
    <source>
        <dbReference type="EMBL" id="QCC50817.1"/>
    </source>
</evidence>
<name>A0A4D6HDL7_9EURY</name>
<dbReference type="Proteomes" id="UP000296706">
    <property type="component" value="Chromosome"/>
</dbReference>
<dbReference type="KEGG" id="hsn:DV733_05970"/>
<dbReference type="OrthoDB" id="346066at2157"/>
<proteinExistence type="predicted"/>
<protein>
    <submittedName>
        <fullName evidence="1">Uncharacterized protein</fullName>
    </submittedName>
</protein>
<reference evidence="1 2" key="1">
    <citation type="journal article" date="2019" name="Nat. Commun.">
        <title>A new type of DNA phosphorothioation-based antiviral system in archaea.</title>
        <authorList>
            <person name="Xiong L."/>
            <person name="Liu S."/>
            <person name="Chen S."/>
            <person name="Xiao Y."/>
            <person name="Zhu B."/>
            <person name="Gao Y."/>
            <person name="Zhang Y."/>
            <person name="Chen B."/>
            <person name="Luo J."/>
            <person name="Deng Z."/>
            <person name="Chen X."/>
            <person name="Wang L."/>
            <person name="Chen S."/>
        </authorList>
    </citation>
    <scope>NUCLEOTIDE SEQUENCE [LARGE SCALE GENOMIC DNA]</scope>
    <source>
        <strain evidence="1 2">CBA1105</strain>
    </source>
</reference>
<dbReference type="STRING" id="1457250.GCA_000755225_00299"/>
<evidence type="ECO:0000313" key="2">
    <source>
        <dbReference type="Proteomes" id="UP000296706"/>
    </source>
</evidence>
<sequence length="211" mass="23857">MIDSETLGRIAESYPWASWALWDDRFPEEECVEATPEDLLSFFEIHRAALTPDVVFVGLNRSADLDAPFQNFHAPTRQHYDYRLKEFVQDAELGRLWGGYMTDLVDEVEPNADTVTVTDDDADLLLSQLALLDQPAYHVVCFGVKTYQGALEYFGGESEGGPHELQLTTTEVDGLTLHLYRVWFYGAWGANADKVDVLARQLQYLDGKIDS</sequence>
<gene>
    <name evidence="1" type="ORF">DV733_05970</name>
</gene>
<dbReference type="AlphaFoldDB" id="A0A4D6HDL7"/>
<organism evidence="1 2">
    <name type="scientific">Halapricum salinum</name>
    <dbReference type="NCBI Taxonomy" id="1457250"/>
    <lineage>
        <taxon>Archaea</taxon>
        <taxon>Methanobacteriati</taxon>
        <taxon>Methanobacteriota</taxon>
        <taxon>Stenosarchaea group</taxon>
        <taxon>Halobacteria</taxon>
        <taxon>Halobacteriales</taxon>
        <taxon>Haloarculaceae</taxon>
        <taxon>Halapricum</taxon>
    </lineage>
</organism>
<keyword evidence="2" id="KW-1185">Reference proteome</keyword>